<dbReference type="Gene3D" id="2.40.420.20">
    <property type="match status" value="1"/>
</dbReference>
<keyword evidence="4" id="KW-1133">Transmembrane helix</keyword>
<dbReference type="RefSeq" id="WP_150088835.1">
    <property type="nucleotide sequence ID" value="NZ_VWSF01000009.1"/>
</dbReference>
<reference evidence="5 6" key="1">
    <citation type="submission" date="2019-09" db="EMBL/GenBank/DDBJ databases">
        <title>Genome sequence and assembly of Adhaeribacter sp.</title>
        <authorList>
            <person name="Chhetri G."/>
        </authorList>
    </citation>
    <scope>NUCLEOTIDE SEQUENCE [LARGE SCALE GENOMIC DNA]</scope>
    <source>
        <strain evidence="5 6">DK36</strain>
    </source>
</reference>
<sequence>MDRELSAAKKKENKLKVYTRVGLVVLVVALSFFGLRLVLKPTVSKESIITAVATVGPIEATITASGVIVPETEEIISSPIPARIQKVLRQPGEKINAGESVLELDKESTLTSFNKLKDEQQLKQNKATKLRIELQKDLNDLQAQYNIKKMRVKSLESVVADERYLLKIGGGTPENTRQAELNLQVAQLELKLLQDQIQNKKLAMQADLKELGFEMDMQARDIQELQRTISQAEVTAGKPGVVTWVNTEIGASVNKGDIIARVADLSSFKVKASISDAYADQLRPGGPVIVRVNDTDIRGMVSAIEPTVANGIVTFFVQLDQKNHPLLRPSLRVEVYAITSFKDKVVRVKNGPFFNGAHNQPVFVVQGDKAVRRTVQIGESNFDFVELKDEIAPGEEVIVSDMKEYSHLSEIGLKN</sequence>
<keyword evidence="4" id="KW-0472">Membrane</keyword>
<evidence type="ECO:0000256" key="3">
    <source>
        <dbReference type="SAM" id="Coils"/>
    </source>
</evidence>
<organism evidence="5 6">
    <name type="scientific">Adhaeribacter rhizoryzae</name>
    <dbReference type="NCBI Taxonomy" id="2607907"/>
    <lineage>
        <taxon>Bacteria</taxon>
        <taxon>Pseudomonadati</taxon>
        <taxon>Bacteroidota</taxon>
        <taxon>Cytophagia</taxon>
        <taxon>Cytophagales</taxon>
        <taxon>Hymenobacteraceae</taxon>
        <taxon>Adhaeribacter</taxon>
    </lineage>
</organism>
<evidence type="ECO:0000256" key="4">
    <source>
        <dbReference type="SAM" id="Phobius"/>
    </source>
</evidence>
<keyword evidence="4" id="KW-0812">Transmembrane</keyword>
<evidence type="ECO:0000256" key="1">
    <source>
        <dbReference type="ARBA" id="ARBA00004196"/>
    </source>
</evidence>
<keyword evidence="2 3" id="KW-0175">Coiled coil</keyword>
<feature type="coiled-coil region" evidence="3">
    <location>
        <begin position="124"/>
        <end position="235"/>
    </location>
</feature>
<dbReference type="EMBL" id="VWSF01000009">
    <property type="protein sequence ID" value="KAA5544953.1"/>
    <property type="molecule type" value="Genomic_DNA"/>
</dbReference>
<feature type="transmembrane region" description="Helical" evidence="4">
    <location>
        <begin position="21"/>
        <end position="39"/>
    </location>
</feature>
<comment type="caution">
    <text evidence="5">The sequence shown here is derived from an EMBL/GenBank/DDBJ whole genome shotgun (WGS) entry which is preliminary data.</text>
</comment>
<keyword evidence="6" id="KW-1185">Reference proteome</keyword>
<dbReference type="AlphaFoldDB" id="A0A5M6DC57"/>
<comment type="subcellular location">
    <subcellularLocation>
        <location evidence="1">Cell envelope</location>
    </subcellularLocation>
</comment>
<accession>A0A5M6DC57</accession>
<gene>
    <name evidence="5" type="ORF">F0145_12905</name>
</gene>
<evidence type="ECO:0000313" key="5">
    <source>
        <dbReference type="EMBL" id="KAA5544953.1"/>
    </source>
</evidence>
<dbReference type="PANTHER" id="PTHR32347:SF14">
    <property type="entry name" value="EFFLUX SYSTEM COMPONENT YKNX-RELATED"/>
    <property type="match status" value="1"/>
</dbReference>
<evidence type="ECO:0000313" key="6">
    <source>
        <dbReference type="Proteomes" id="UP000323426"/>
    </source>
</evidence>
<dbReference type="Proteomes" id="UP000323426">
    <property type="component" value="Unassembled WGS sequence"/>
</dbReference>
<dbReference type="GO" id="GO:0030313">
    <property type="term" value="C:cell envelope"/>
    <property type="evidence" value="ECO:0007669"/>
    <property type="project" value="UniProtKB-SubCell"/>
</dbReference>
<proteinExistence type="predicted"/>
<dbReference type="PANTHER" id="PTHR32347">
    <property type="entry name" value="EFFLUX SYSTEM COMPONENT YKNX-RELATED"/>
    <property type="match status" value="1"/>
</dbReference>
<dbReference type="Gene3D" id="2.40.30.170">
    <property type="match status" value="1"/>
</dbReference>
<name>A0A5M6DC57_9BACT</name>
<protein>
    <submittedName>
        <fullName evidence="5">HlyD family efflux transporter periplasmic adaptor subunit</fullName>
    </submittedName>
</protein>
<dbReference type="InterPro" id="IPR050465">
    <property type="entry name" value="UPF0194_transport"/>
</dbReference>
<evidence type="ECO:0000256" key="2">
    <source>
        <dbReference type="ARBA" id="ARBA00023054"/>
    </source>
</evidence>